<proteinExistence type="predicted"/>
<dbReference type="PANTHER" id="PTHR39431:SF1">
    <property type="entry name" value="FRPA_C-RELATED PROTEIN"/>
    <property type="match status" value="1"/>
</dbReference>
<name>A0A975XUB0_9RHOO</name>
<organism evidence="1 2">
    <name type="scientific">Azospira inquinata</name>
    <dbReference type="NCBI Taxonomy" id="2785627"/>
    <lineage>
        <taxon>Bacteria</taxon>
        <taxon>Pseudomonadati</taxon>
        <taxon>Pseudomonadota</taxon>
        <taxon>Betaproteobacteria</taxon>
        <taxon>Rhodocyclales</taxon>
        <taxon>Rhodocyclaceae</taxon>
        <taxon>Azospira</taxon>
    </lineage>
</organism>
<dbReference type="EMBL" id="CP064782">
    <property type="protein sequence ID" value="QWT48570.1"/>
    <property type="molecule type" value="Genomic_DNA"/>
</dbReference>
<keyword evidence="2" id="KW-1185">Reference proteome</keyword>
<dbReference type="AlphaFoldDB" id="A0A975XUB0"/>
<dbReference type="Proteomes" id="UP000683428">
    <property type="component" value="Chromosome"/>
</dbReference>
<gene>
    <name evidence="1" type="ORF">Azoinq_12020</name>
</gene>
<evidence type="ECO:0000313" key="1">
    <source>
        <dbReference type="EMBL" id="QWT48570.1"/>
    </source>
</evidence>
<accession>A0A975XUB0</accession>
<protein>
    <submittedName>
        <fullName evidence="1">VCBS repeat-containing protein</fullName>
    </submittedName>
</protein>
<dbReference type="PANTHER" id="PTHR39431">
    <property type="entry name" value="FRPA/C-RELATED PROTEIN"/>
    <property type="match status" value="1"/>
</dbReference>
<sequence>MKIADANLNFSASHRYSQQWQVEERLRYQIGTPSTATGAGGANPARGAAVLPTDSVSLSSAGLAAQTGDMPLTDRNQLQLTLIQMMLEMLTGHKAKLFSLADLTAPSQDASLPAPGETSSSTTTAPASAGYGLDYQYLESYTEREQTDWAASGVVHTADGQEIHFDLSLQMQYSYQETSQVHIQAGDRLATQDPLVLNFGGSAAELTNQKFQFDLNNDGQQENMAFATGGSGFLVLDKNGNGKIDNGSELFGPSSGNGYGELAAYDEDHNGWIDAGDRVFSQLQVLSKNAQGQDQLRSLHDLGIGALSLAASPTPFAIKDEQNQLLAQVRNTGLFLQEDGKAGTMQQLDLAA</sequence>
<evidence type="ECO:0000313" key="2">
    <source>
        <dbReference type="Proteomes" id="UP000683428"/>
    </source>
</evidence>
<dbReference type="RefSeq" id="WP_216128756.1">
    <property type="nucleotide sequence ID" value="NZ_CP064782.1"/>
</dbReference>
<dbReference type="KEGG" id="aiq:Azoinq_12020"/>
<reference evidence="1" key="1">
    <citation type="submission" date="2020-11" db="EMBL/GenBank/DDBJ databases">
        <title>Azospira inquinata sp. nov.</title>
        <authorList>
            <person name="Moe W.M."/>
            <person name="Mikes M.C."/>
        </authorList>
    </citation>
    <scope>NUCLEOTIDE SEQUENCE</scope>
    <source>
        <strain evidence="1">Azo-3</strain>
    </source>
</reference>